<comment type="caution">
    <text evidence="1">The sequence shown here is derived from an EMBL/GenBank/DDBJ whole genome shotgun (WGS) entry which is preliminary data.</text>
</comment>
<evidence type="ECO:0000313" key="1">
    <source>
        <dbReference type="EMBL" id="MEE2041020.1"/>
    </source>
</evidence>
<dbReference type="InterPro" id="IPR049796">
    <property type="entry name" value="CdiI_Ct-like"/>
</dbReference>
<name>A0ABU7KFL4_9ACTN</name>
<sequence>MMTSEEQDLENWRLAMMTDLESSDIELATRALLALAYDDSDRRRVEVVLLDCLSRDADFQIQALAVTCMGHLGRIHRAISVDVVHRLEGLLEDSALGGRAEDALDDIRAFVKMGNV</sequence>
<dbReference type="CDD" id="cd20694">
    <property type="entry name" value="CdiI_Ct-like"/>
    <property type="match status" value="1"/>
</dbReference>
<dbReference type="Proteomes" id="UP001356095">
    <property type="component" value="Unassembled WGS sequence"/>
</dbReference>
<keyword evidence="2" id="KW-1185">Reference proteome</keyword>
<proteinExistence type="predicted"/>
<gene>
    <name evidence="1" type="ORF">Q8791_27740</name>
</gene>
<evidence type="ECO:0000313" key="2">
    <source>
        <dbReference type="Proteomes" id="UP001356095"/>
    </source>
</evidence>
<accession>A0ABU7KFL4</accession>
<evidence type="ECO:0008006" key="3">
    <source>
        <dbReference type="Google" id="ProtNLM"/>
    </source>
</evidence>
<organism evidence="1 2">
    <name type="scientific">Nocardiopsis codii</name>
    <dbReference type="NCBI Taxonomy" id="3065942"/>
    <lineage>
        <taxon>Bacteria</taxon>
        <taxon>Bacillati</taxon>
        <taxon>Actinomycetota</taxon>
        <taxon>Actinomycetes</taxon>
        <taxon>Streptosporangiales</taxon>
        <taxon>Nocardiopsidaceae</taxon>
        <taxon>Nocardiopsis</taxon>
    </lineage>
</organism>
<dbReference type="EMBL" id="JAUZMY010000039">
    <property type="protein sequence ID" value="MEE2041020.1"/>
    <property type="molecule type" value="Genomic_DNA"/>
</dbReference>
<reference evidence="1 2" key="1">
    <citation type="submission" date="2023-08" db="EMBL/GenBank/DDBJ databases">
        <authorList>
            <person name="Girao M."/>
            <person name="Carvalho M.F."/>
        </authorList>
    </citation>
    <scope>NUCLEOTIDE SEQUENCE [LARGE SCALE GENOMIC DNA]</scope>
    <source>
        <strain evidence="1 2">CT-R113</strain>
    </source>
</reference>
<protein>
    <recommendedName>
        <fullName evidence="3">HEAT repeat domain-containing protein</fullName>
    </recommendedName>
</protein>
<dbReference type="RefSeq" id="WP_330094784.1">
    <property type="nucleotide sequence ID" value="NZ_JAUZMY010000039.1"/>
</dbReference>